<name>A0A1E5VXH6_9POAL</name>
<sequence length="132" mass="14932">MVLMSGTRPTMTAVRALRSDKLGDKEVVDKILSAYMARDVNLPILIREKRVFKRFTPANVVGRIEEYLITVKEAKIAQEISKIHEQLEKKYGVLEKKDDVALKASKKSQSKGKQVAKAPSDDEDERDEDMAI</sequence>
<evidence type="ECO:0000313" key="3">
    <source>
        <dbReference type="Proteomes" id="UP000095767"/>
    </source>
</evidence>
<dbReference type="AlphaFoldDB" id="A0A1E5VXH6"/>
<dbReference type="STRING" id="888268.A0A1E5VXH6"/>
<reference evidence="2 3" key="1">
    <citation type="submission" date="2016-09" db="EMBL/GenBank/DDBJ databases">
        <title>The draft genome of Dichanthelium oligosanthes: A C3 panicoid grass species.</title>
        <authorList>
            <person name="Studer A.J."/>
            <person name="Schnable J.C."/>
            <person name="Brutnell T.P."/>
        </authorList>
    </citation>
    <scope>NUCLEOTIDE SEQUENCE [LARGE SCALE GENOMIC DNA]</scope>
    <source>
        <strain evidence="3">cv. Kellogg 1175</strain>
        <tissue evidence="2">Leaf</tissue>
    </source>
</reference>
<comment type="caution">
    <text evidence="2">The sequence shown here is derived from an EMBL/GenBank/DDBJ whole genome shotgun (WGS) entry which is preliminary data.</text>
</comment>
<evidence type="ECO:0000256" key="1">
    <source>
        <dbReference type="SAM" id="MobiDB-lite"/>
    </source>
</evidence>
<evidence type="ECO:0000313" key="2">
    <source>
        <dbReference type="EMBL" id="OEL29817.1"/>
    </source>
</evidence>
<protein>
    <submittedName>
        <fullName evidence="2">Uncharacterized protein</fullName>
    </submittedName>
</protein>
<feature type="compositionally biased region" description="Acidic residues" evidence="1">
    <location>
        <begin position="121"/>
        <end position="132"/>
    </location>
</feature>
<gene>
    <name evidence="2" type="ORF">BAE44_0009164</name>
</gene>
<feature type="region of interest" description="Disordered" evidence="1">
    <location>
        <begin position="101"/>
        <end position="132"/>
    </location>
</feature>
<accession>A0A1E5VXH6</accession>
<dbReference type="OrthoDB" id="696683at2759"/>
<keyword evidence="3" id="KW-1185">Reference proteome</keyword>
<dbReference type="EMBL" id="LWDX02026871">
    <property type="protein sequence ID" value="OEL29817.1"/>
    <property type="molecule type" value="Genomic_DNA"/>
</dbReference>
<dbReference type="Proteomes" id="UP000095767">
    <property type="component" value="Unassembled WGS sequence"/>
</dbReference>
<organism evidence="2 3">
    <name type="scientific">Dichanthelium oligosanthes</name>
    <dbReference type="NCBI Taxonomy" id="888268"/>
    <lineage>
        <taxon>Eukaryota</taxon>
        <taxon>Viridiplantae</taxon>
        <taxon>Streptophyta</taxon>
        <taxon>Embryophyta</taxon>
        <taxon>Tracheophyta</taxon>
        <taxon>Spermatophyta</taxon>
        <taxon>Magnoliopsida</taxon>
        <taxon>Liliopsida</taxon>
        <taxon>Poales</taxon>
        <taxon>Poaceae</taxon>
        <taxon>PACMAD clade</taxon>
        <taxon>Panicoideae</taxon>
        <taxon>Panicodae</taxon>
        <taxon>Paniceae</taxon>
        <taxon>Dichantheliinae</taxon>
        <taxon>Dichanthelium</taxon>
    </lineage>
</organism>
<proteinExistence type="predicted"/>